<dbReference type="VEuPathDB" id="VectorBase:HLOH_063582"/>
<gene>
    <name evidence="9" type="ORF">HPB48_026717</name>
</gene>
<dbReference type="OrthoDB" id="6535915at2759"/>
<evidence type="ECO:0000256" key="7">
    <source>
        <dbReference type="ARBA" id="ARBA00023180"/>
    </source>
</evidence>
<feature type="transmembrane region" description="Helical" evidence="8">
    <location>
        <begin position="283"/>
        <end position="302"/>
    </location>
</feature>
<keyword evidence="2" id="KW-1003">Cell membrane</keyword>
<evidence type="ECO:0000313" key="9">
    <source>
        <dbReference type="EMBL" id="KAH9384706.1"/>
    </source>
</evidence>
<evidence type="ECO:0000256" key="4">
    <source>
        <dbReference type="ARBA" id="ARBA00022989"/>
    </source>
</evidence>
<comment type="caution">
    <text evidence="9">The sequence shown here is derived from an EMBL/GenBank/DDBJ whole genome shotgun (WGS) entry which is preliminary data.</text>
</comment>
<dbReference type="AlphaFoldDB" id="A0A9J6HC70"/>
<sequence>MKTPAVFSSCDTPPKDVMMLLDANARRGIESVVISPHNVWEQTHANLPKATWDDVALLTWIAVDETYKQQPYYESFGSLHGLSFVVVVEKNDSFIVRNMNERAWQRVYHESEKVRNFSAVSKRDVIIGCVVQSVKANLRNACLTLNSSIVAQALHVVSANFSIVGIPGHSWEDSVRRYEAHIIGVGILINTERLEALHLTAFTTGIGVYYVQKKTREIFDYIQYLPHWACFVFLSMAACVGVLTLADVGTKTRRSQSGILDKVMALTASILLFSSPLTTKRTAARFALAAWFLACFSLAVFLQSLLIASLTSGLGWEADNTLEKLYPKLNSGNLVPCCLAGYAFDEIFEKAGRGDKHYGVLDVMAAAAQRYEKLRGNMKTRDSVTGCMEKAARGTHVFVGFGRQHCWYNRIPWYQRGYIVQGEETLLMFPVGFAMRKDYNIRKQMDLIVRRVFETGWLDALDRRTFWKCSTNENIRKEPTMPDNWLLLGVLIVGCSLSLAFFCVELVAVRTAAPCGVQMPASVAALCDFWCRLR</sequence>
<evidence type="ECO:0000256" key="5">
    <source>
        <dbReference type="ARBA" id="ARBA00023136"/>
    </source>
</evidence>
<feature type="transmembrane region" description="Helical" evidence="8">
    <location>
        <begin position="225"/>
        <end position="246"/>
    </location>
</feature>
<keyword evidence="10" id="KW-1185">Reference proteome</keyword>
<keyword evidence="7" id="KW-0325">Glycoprotein</keyword>
<evidence type="ECO:0000256" key="6">
    <source>
        <dbReference type="ARBA" id="ARBA00023170"/>
    </source>
</evidence>
<evidence type="ECO:0000256" key="8">
    <source>
        <dbReference type="SAM" id="Phobius"/>
    </source>
</evidence>
<dbReference type="Proteomes" id="UP000821853">
    <property type="component" value="Unassembled WGS sequence"/>
</dbReference>
<protein>
    <recommendedName>
        <fullName evidence="11">Ionotropic receptor</fullName>
    </recommendedName>
</protein>
<evidence type="ECO:0008006" key="11">
    <source>
        <dbReference type="Google" id="ProtNLM"/>
    </source>
</evidence>
<keyword evidence="3 8" id="KW-0812">Transmembrane</keyword>
<keyword evidence="6" id="KW-0675">Receptor</keyword>
<dbReference type="EMBL" id="JABSTR010002957">
    <property type="protein sequence ID" value="KAH9384706.1"/>
    <property type="molecule type" value="Genomic_DNA"/>
</dbReference>
<reference evidence="9 10" key="1">
    <citation type="journal article" date="2020" name="Cell">
        <title>Large-Scale Comparative Analyses of Tick Genomes Elucidate Their Genetic Diversity and Vector Capacities.</title>
        <authorList>
            <consortium name="Tick Genome and Microbiome Consortium (TIGMIC)"/>
            <person name="Jia N."/>
            <person name="Wang J."/>
            <person name="Shi W."/>
            <person name="Du L."/>
            <person name="Sun Y."/>
            <person name="Zhan W."/>
            <person name="Jiang J.F."/>
            <person name="Wang Q."/>
            <person name="Zhang B."/>
            <person name="Ji P."/>
            <person name="Bell-Sakyi L."/>
            <person name="Cui X.M."/>
            <person name="Yuan T.T."/>
            <person name="Jiang B.G."/>
            <person name="Yang W.F."/>
            <person name="Lam T.T."/>
            <person name="Chang Q.C."/>
            <person name="Ding S.J."/>
            <person name="Wang X.J."/>
            <person name="Zhu J.G."/>
            <person name="Ruan X.D."/>
            <person name="Zhao L."/>
            <person name="Wei J.T."/>
            <person name="Ye R.Z."/>
            <person name="Que T.C."/>
            <person name="Du C.H."/>
            <person name="Zhou Y.H."/>
            <person name="Cheng J.X."/>
            <person name="Dai P.F."/>
            <person name="Guo W.B."/>
            <person name="Han X.H."/>
            <person name="Huang E.J."/>
            <person name="Li L.F."/>
            <person name="Wei W."/>
            <person name="Gao Y.C."/>
            <person name="Liu J.Z."/>
            <person name="Shao H.Z."/>
            <person name="Wang X."/>
            <person name="Wang C.C."/>
            <person name="Yang T.C."/>
            <person name="Huo Q.B."/>
            <person name="Li W."/>
            <person name="Chen H.Y."/>
            <person name="Chen S.E."/>
            <person name="Zhou L.G."/>
            <person name="Ni X.B."/>
            <person name="Tian J.H."/>
            <person name="Sheng Y."/>
            <person name="Liu T."/>
            <person name="Pan Y.S."/>
            <person name="Xia L.Y."/>
            <person name="Li J."/>
            <person name="Zhao F."/>
            <person name="Cao W.C."/>
        </authorList>
    </citation>
    <scope>NUCLEOTIDE SEQUENCE [LARGE SCALE GENOMIC DNA]</scope>
    <source>
        <strain evidence="9">HaeL-2018</strain>
    </source>
</reference>
<name>A0A9J6HC70_HAELO</name>
<keyword evidence="4 8" id="KW-1133">Transmembrane helix</keyword>
<evidence type="ECO:0000256" key="3">
    <source>
        <dbReference type="ARBA" id="ARBA00022692"/>
    </source>
</evidence>
<dbReference type="SUPFAM" id="SSF53850">
    <property type="entry name" value="Periplasmic binding protein-like II"/>
    <property type="match status" value="1"/>
</dbReference>
<dbReference type="PANTHER" id="PTHR42643:SF38">
    <property type="entry name" value="IONOTROPIC RECEPTOR 100A"/>
    <property type="match status" value="1"/>
</dbReference>
<evidence type="ECO:0000256" key="2">
    <source>
        <dbReference type="ARBA" id="ARBA00022475"/>
    </source>
</evidence>
<evidence type="ECO:0000313" key="10">
    <source>
        <dbReference type="Proteomes" id="UP000821853"/>
    </source>
</evidence>
<keyword evidence="5 8" id="KW-0472">Membrane</keyword>
<dbReference type="PANTHER" id="PTHR42643">
    <property type="entry name" value="IONOTROPIC RECEPTOR 20A-RELATED"/>
    <property type="match status" value="1"/>
</dbReference>
<comment type="subcellular location">
    <subcellularLocation>
        <location evidence="1">Cell membrane</location>
        <topology evidence="1">Multi-pass membrane protein</topology>
    </subcellularLocation>
</comment>
<dbReference type="GO" id="GO:0005886">
    <property type="term" value="C:plasma membrane"/>
    <property type="evidence" value="ECO:0007669"/>
    <property type="project" value="UniProtKB-SubCell"/>
</dbReference>
<dbReference type="InterPro" id="IPR052192">
    <property type="entry name" value="Insect_Ionotropic_Sensory_Rcpt"/>
</dbReference>
<feature type="transmembrane region" description="Helical" evidence="8">
    <location>
        <begin position="485"/>
        <end position="509"/>
    </location>
</feature>
<organism evidence="9 10">
    <name type="scientific">Haemaphysalis longicornis</name>
    <name type="common">Bush tick</name>
    <dbReference type="NCBI Taxonomy" id="44386"/>
    <lineage>
        <taxon>Eukaryota</taxon>
        <taxon>Metazoa</taxon>
        <taxon>Ecdysozoa</taxon>
        <taxon>Arthropoda</taxon>
        <taxon>Chelicerata</taxon>
        <taxon>Arachnida</taxon>
        <taxon>Acari</taxon>
        <taxon>Parasitiformes</taxon>
        <taxon>Ixodida</taxon>
        <taxon>Ixodoidea</taxon>
        <taxon>Ixodidae</taxon>
        <taxon>Haemaphysalinae</taxon>
        <taxon>Haemaphysalis</taxon>
    </lineage>
</organism>
<accession>A0A9J6HC70</accession>
<evidence type="ECO:0000256" key="1">
    <source>
        <dbReference type="ARBA" id="ARBA00004651"/>
    </source>
</evidence>
<proteinExistence type="predicted"/>